<sequence>MITSNLSRVPAELQQKKDPIAEGGAQGPMSQQDAADCHGHDMHPQKFVRLVGCHETNATQRHAA</sequence>
<evidence type="ECO:0000313" key="3">
    <source>
        <dbReference type="Proteomes" id="UP000190675"/>
    </source>
</evidence>
<name>A0A1M5LCX8_9BRAD</name>
<dbReference type="AlphaFoldDB" id="A0A1M5LCX8"/>
<protein>
    <submittedName>
        <fullName evidence="2">Uncharacterized protein</fullName>
    </submittedName>
</protein>
<evidence type="ECO:0000256" key="1">
    <source>
        <dbReference type="SAM" id="MobiDB-lite"/>
    </source>
</evidence>
<dbReference type="Proteomes" id="UP000190675">
    <property type="component" value="Chromosome I"/>
</dbReference>
<dbReference type="EMBL" id="LT670818">
    <property type="protein sequence ID" value="SHG62868.1"/>
    <property type="molecule type" value="Genomic_DNA"/>
</dbReference>
<dbReference type="RefSeq" id="WP_079566953.1">
    <property type="nucleotide sequence ID" value="NZ_LT670818.1"/>
</dbReference>
<organism evidence="2 3">
    <name type="scientific">Bradyrhizobium erythrophlei</name>
    <dbReference type="NCBI Taxonomy" id="1437360"/>
    <lineage>
        <taxon>Bacteria</taxon>
        <taxon>Pseudomonadati</taxon>
        <taxon>Pseudomonadota</taxon>
        <taxon>Alphaproteobacteria</taxon>
        <taxon>Hyphomicrobiales</taxon>
        <taxon>Nitrobacteraceae</taxon>
        <taxon>Bradyrhizobium</taxon>
    </lineage>
</organism>
<gene>
    <name evidence="2" type="ORF">SAMN05444169_3397</name>
</gene>
<evidence type="ECO:0000313" key="2">
    <source>
        <dbReference type="EMBL" id="SHG62868.1"/>
    </source>
</evidence>
<reference evidence="2 3" key="1">
    <citation type="submission" date="2016-11" db="EMBL/GenBank/DDBJ databases">
        <authorList>
            <person name="Jaros S."/>
            <person name="Januszkiewicz K."/>
            <person name="Wedrychowicz H."/>
        </authorList>
    </citation>
    <scope>NUCLEOTIDE SEQUENCE [LARGE SCALE GENOMIC DNA]</scope>
    <source>
        <strain evidence="2 3">GAS242</strain>
    </source>
</reference>
<accession>A0A1M5LCX8</accession>
<dbReference type="OrthoDB" id="8250859at2"/>
<feature type="region of interest" description="Disordered" evidence="1">
    <location>
        <begin position="1"/>
        <end position="43"/>
    </location>
</feature>
<proteinExistence type="predicted"/>